<gene>
    <name evidence="8" type="ORF">C6P46_002829</name>
</gene>
<sequence length="420" mass="46558">MFGKTKRHMEEPIVVEKDTAPKYDSNWMHGYYWLLPLCACIAWWGMYLGLLLWWAVADNAERYQISDATIQYVSNIGAEHQWLFILGAALTAVFYTLTLLAERWLRHLRRIPGALRRRDKWLDIFACIFGILGACALIILASANDRDFPNVHWAFTAVFVVCIAISALCQTIEIWFLKQDHVERKHLRRNAIIKWIIVGTAIAAAIAFVGTYAACAGQPDDRPLTPRCNRTKSAAAVLEWLIAALYGVYLMTFGLDLWPARKTRGRKFEERLMVEDKNNTLHFHKDRTIPGAPGGILAGNNSDLETGLTSTRPSESSAGQYGSQANLVAESHGVTKPEMAHAPTGHESFTAPQHQASYASAPTNAGYTNSVAATDDIGANTQSEVAQTSGQPHTIAYHNPHASPLSQSMVGHEGVHRDAY</sequence>
<protein>
    <recommendedName>
        <fullName evidence="7">CWH43-like N-terminal domain-containing protein</fullName>
    </recommendedName>
</protein>
<reference evidence="8 9" key="1">
    <citation type="submission" date="2020-11" db="EMBL/GenBank/DDBJ databases">
        <title>Kefir isolates.</title>
        <authorList>
            <person name="Marcisauskas S."/>
            <person name="Kim Y."/>
            <person name="Blasche S."/>
        </authorList>
    </citation>
    <scope>NUCLEOTIDE SEQUENCE [LARGE SCALE GENOMIC DNA]</scope>
    <source>
        <strain evidence="8 9">KR</strain>
    </source>
</reference>
<evidence type="ECO:0000259" key="7">
    <source>
        <dbReference type="Pfam" id="PF10277"/>
    </source>
</evidence>
<dbReference type="Proteomes" id="UP000777482">
    <property type="component" value="Unassembled WGS sequence"/>
</dbReference>
<name>A0A9P7B839_RHOMI</name>
<dbReference type="InterPro" id="IPR050911">
    <property type="entry name" value="DRAM/TMEM150_Autophagy_Mod"/>
</dbReference>
<evidence type="ECO:0000256" key="4">
    <source>
        <dbReference type="ARBA" id="ARBA00023136"/>
    </source>
</evidence>
<evidence type="ECO:0000256" key="5">
    <source>
        <dbReference type="SAM" id="MobiDB-lite"/>
    </source>
</evidence>
<comment type="caution">
    <text evidence="8">The sequence shown here is derived from an EMBL/GenBank/DDBJ whole genome shotgun (WGS) entry which is preliminary data.</text>
</comment>
<proteinExistence type="predicted"/>
<feature type="transmembrane region" description="Helical" evidence="6">
    <location>
        <begin position="234"/>
        <end position="258"/>
    </location>
</feature>
<evidence type="ECO:0000313" key="8">
    <source>
        <dbReference type="EMBL" id="KAG0663239.1"/>
    </source>
</evidence>
<feature type="transmembrane region" description="Helical" evidence="6">
    <location>
        <begin position="82"/>
        <end position="101"/>
    </location>
</feature>
<feature type="compositionally biased region" description="Polar residues" evidence="5">
    <location>
        <begin position="299"/>
        <end position="320"/>
    </location>
</feature>
<feature type="transmembrane region" description="Helical" evidence="6">
    <location>
        <begin position="192"/>
        <end position="214"/>
    </location>
</feature>
<keyword evidence="4 6" id="KW-0472">Membrane</keyword>
<feature type="transmembrane region" description="Helical" evidence="6">
    <location>
        <begin position="153"/>
        <end position="172"/>
    </location>
</feature>
<accession>A0A9P7B839</accession>
<feature type="transmembrane region" description="Helical" evidence="6">
    <location>
        <begin position="121"/>
        <end position="141"/>
    </location>
</feature>
<evidence type="ECO:0000313" key="9">
    <source>
        <dbReference type="Proteomes" id="UP000777482"/>
    </source>
</evidence>
<keyword evidence="3 6" id="KW-1133">Transmembrane helix</keyword>
<feature type="compositionally biased region" description="Polar residues" evidence="5">
    <location>
        <begin position="350"/>
        <end position="363"/>
    </location>
</feature>
<feature type="transmembrane region" description="Helical" evidence="6">
    <location>
        <begin position="31"/>
        <end position="56"/>
    </location>
</feature>
<feature type="compositionally biased region" description="Polar residues" evidence="5">
    <location>
        <begin position="382"/>
        <end position="392"/>
    </location>
</feature>
<comment type="subcellular location">
    <subcellularLocation>
        <location evidence="1">Endomembrane system</location>
        <topology evidence="1">Multi-pass membrane protein</topology>
    </subcellularLocation>
</comment>
<dbReference type="GO" id="GO:0005886">
    <property type="term" value="C:plasma membrane"/>
    <property type="evidence" value="ECO:0007669"/>
    <property type="project" value="TreeGrafter"/>
</dbReference>
<dbReference type="PANTHER" id="PTHR21324:SF2">
    <property type="entry name" value="EG:22E5.9 PROTEIN"/>
    <property type="match status" value="1"/>
</dbReference>
<dbReference type="EMBL" id="PUHQ01000021">
    <property type="protein sequence ID" value="KAG0663239.1"/>
    <property type="molecule type" value="Genomic_DNA"/>
</dbReference>
<keyword evidence="2 6" id="KW-0812">Transmembrane</keyword>
<feature type="region of interest" description="Disordered" evidence="5">
    <location>
        <begin position="382"/>
        <end position="420"/>
    </location>
</feature>
<feature type="domain" description="CWH43-like N-terminal" evidence="7">
    <location>
        <begin position="31"/>
        <end position="259"/>
    </location>
</feature>
<evidence type="ECO:0000256" key="2">
    <source>
        <dbReference type="ARBA" id="ARBA00022692"/>
    </source>
</evidence>
<evidence type="ECO:0000256" key="6">
    <source>
        <dbReference type="SAM" id="Phobius"/>
    </source>
</evidence>
<evidence type="ECO:0000256" key="3">
    <source>
        <dbReference type="ARBA" id="ARBA00022989"/>
    </source>
</evidence>
<keyword evidence="9" id="KW-1185">Reference proteome</keyword>
<feature type="region of interest" description="Disordered" evidence="5">
    <location>
        <begin position="338"/>
        <end position="363"/>
    </location>
</feature>
<dbReference type="PANTHER" id="PTHR21324">
    <property type="entry name" value="FASTING-INDUCIBLE INTEGRAL MEMBRANE PROTEIN TM6P1-RELATED"/>
    <property type="match status" value="1"/>
</dbReference>
<dbReference type="GO" id="GO:0012505">
    <property type="term" value="C:endomembrane system"/>
    <property type="evidence" value="ECO:0007669"/>
    <property type="project" value="UniProtKB-SubCell"/>
</dbReference>
<dbReference type="InterPro" id="IPR019402">
    <property type="entry name" value="CWH43_N"/>
</dbReference>
<evidence type="ECO:0000256" key="1">
    <source>
        <dbReference type="ARBA" id="ARBA00004127"/>
    </source>
</evidence>
<organism evidence="8 9">
    <name type="scientific">Rhodotorula mucilaginosa</name>
    <name type="common">Yeast</name>
    <name type="synonym">Rhodotorula rubra</name>
    <dbReference type="NCBI Taxonomy" id="5537"/>
    <lineage>
        <taxon>Eukaryota</taxon>
        <taxon>Fungi</taxon>
        <taxon>Dikarya</taxon>
        <taxon>Basidiomycota</taxon>
        <taxon>Pucciniomycotina</taxon>
        <taxon>Microbotryomycetes</taxon>
        <taxon>Sporidiobolales</taxon>
        <taxon>Sporidiobolaceae</taxon>
        <taxon>Rhodotorula</taxon>
    </lineage>
</organism>
<dbReference type="OrthoDB" id="10032492at2759"/>
<dbReference type="Pfam" id="PF10277">
    <property type="entry name" value="Frag1"/>
    <property type="match status" value="1"/>
</dbReference>
<dbReference type="AlphaFoldDB" id="A0A9P7B839"/>
<feature type="region of interest" description="Disordered" evidence="5">
    <location>
        <begin position="292"/>
        <end position="320"/>
    </location>
</feature>